<dbReference type="EMBL" id="QSAT01000010">
    <property type="protein sequence ID" value="RGW75595.1"/>
    <property type="molecule type" value="Genomic_DNA"/>
</dbReference>
<dbReference type="Gene3D" id="3.40.50.2300">
    <property type="match status" value="2"/>
</dbReference>
<dbReference type="InterPro" id="IPR010982">
    <property type="entry name" value="Lambda_DNA-bd_dom_sf"/>
</dbReference>
<dbReference type="AlphaFoldDB" id="A0A395W9F5"/>
<dbReference type="SMART" id="SM00354">
    <property type="entry name" value="HTH_LACI"/>
    <property type="match status" value="1"/>
</dbReference>
<keyword evidence="3" id="KW-0804">Transcription</keyword>
<accession>A0A395W9F5</accession>
<dbReference type="InterPro" id="IPR000843">
    <property type="entry name" value="HTH_LacI"/>
</dbReference>
<evidence type="ECO:0000256" key="3">
    <source>
        <dbReference type="ARBA" id="ARBA00023163"/>
    </source>
</evidence>
<evidence type="ECO:0000256" key="2">
    <source>
        <dbReference type="ARBA" id="ARBA00023125"/>
    </source>
</evidence>
<organism evidence="5 7">
    <name type="scientific">Holdemanella biformis</name>
    <dbReference type="NCBI Taxonomy" id="1735"/>
    <lineage>
        <taxon>Bacteria</taxon>
        <taxon>Bacillati</taxon>
        <taxon>Bacillota</taxon>
        <taxon>Erysipelotrichia</taxon>
        <taxon>Erysipelotrichales</taxon>
        <taxon>Erysipelotrichaceae</taxon>
        <taxon>Holdemanella</taxon>
    </lineage>
</organism>
<dbReference type="Proteomes" id="UP000265489">
    <property type="component" value="Unassembled WGS sequence"/>
</dbReference>
<dbReference type="PANTHER" id="PTHR30146">
    <property type="entry name" value="LACI-RELATED TRANSCRIPTIONAL REPRESSOR"/>
    <property type="match status" value="1"/>
</dbReference>
<proteinExistence type="predicted"/>
<reference evidence="7 8" key="1">
    <citation type="submission" date="2018-08" db="EMBL/GenBank/DDBJ databases">
        <title>A genome reference for cultivated species of the human gut microbiota.</title>
        <authorList>
            <person name="Zou Y."/>
            <person name="Xue W."/>
            <person name="Luo G."/>
        </authorList>
    </citation>
    <scope>NUCLEOTIDE SEQUENCE [LARGE SCALE GENOMIC DNA]</scope>
    <source>
        <strain evidence="6 8">AF10-31</strain>
        <strain evidence="5 7">AF15-20</strain>
    </source>
</reference>
<dbReference type="InterPro" id="IPR046335">
    <property type="entry name" value="LacI/GalR-like_sensor"/>
</dbReference>
<evidence type="ECO:0000313" key="7">
    <source>
        <dbReference type="Proteomes" id="UP000265489"/>
    </source>
</evidence>
<evidence type="ECO:0000313" key="6">
    <source>
        <dbReference type="EMBL" id="RGW75595.1"/>
    </source>
</evidence>
<dbReference type="Pfam" id="PF00356">
    <property type="entry name" value="LacI"/>
    <property type="match status" value="1"/>
</dbReference>
<dbReference type="SUPFAM" id="SSF53822">
    <property type="entry name" value="Periplasmic binding protein-like I"/>
    <property type="match status" value="1"/>
</dbReference>
<dbReference type="CDD" id="cd06267">
    <property type="entry name" value="PBP1_LacI_sugar_binding-like"/>
    <property type="match status" value="1"/>
</dbReference>
<keyword evidence="1" id="KW-0805">Transcription regulation</keyword>
<dbReference type="GeneID" id="66578942"/>
<feature type="domain" description="HTH lacI-type" evidence="4">
    <location>
        <begin position="7"/>
        <end position="63"/>
    </location>
</feature>
<sequence length="343" mass="38843">MGKRNKITTRDIAKALNVSQSTVSMILSDNKNVSFKEETVKLVKKTAKQMGYKKPEVKKRYSNTKNTIVVICSNLSNSYYSMVVSSIIQQANKTKTQILTISTLRKDELEKHALSSLKLLKPCGIILLYPPKFVDEWNALSKQIPCIIIGDKPKNLDCDSIELNSFKCGNLLGNHLKQLGHKKIAYISSPLDTTEIGRNERYEGVKSVISNTQVFFSSSKQFDMYPIEKREYENGYRLTKQILGDKYDAYIGNNDMTALGILACLKDHNIKTSVAGFDNIPETDFPQIQLTTVDHGACEKGKEAVDILLEQTKSERKRIVHMEYEPQLIIRLSTFNRKKSSSQ</sequence>
<dbReference type="PROSITE" id="PS50932">
    <property type="entry name" value="HTH_LACI_2"/>
    <property type="match status" value="1"/>
</dbReference>
<comment type="caution">
    <text evidence="5">The sequence shown here is derived from an EMBL/GenBank/DDBJ whole genome shotgun (WGS) entry which is preliminary data.</text>
</comment>
<dbReference type="SUPFAM" id="SSF47413">
    <property type="entry name" value="lambda repressor-like DNA-binding domains"/>
    <property type="match status" value="1"/>
</dbReference>
<dbReference type="InterPro" id="IPR028082">
    <property type="entry name" value="Peripla_BP_I"/>
</dbReference>
<name>A0A395W9F5_9FIRM</name>
<dbReference type="GO" id="GO:0003700">
    <property type="term" value="F:DNA-binding transcription factor activity"/>
    <property type="evidence" value="ECO:0007669"/>
    <property type="project" value="TreeGrafter"/>
</dbReference>
<dbReference type="Gene3D" id="1.10.260.40">
    <property type="entry name" value="lambda repressor-like DNA-binding domains"/>
    <property type="match status" value="1"/>
</dbReference>
<keyword evidence="2" id="KW-0238">DNA-binding</keyword>
<dbReference type="Proteomes" id="UP000284651">
    <property type="component" value="Unassembled WGS sequence"/>
</dbReference>
<evidence type="ECO:0000313" key="5">
    <source>
        <dbReference type="EMBL" id="RGU93104.1"/>
    </source>
</evidence>
<dbReference type="EMBL" id="QRYQ01000004">
    <property type="protein sequence ID" value="RGU93104.1"/>
    <property type="molecule type" value="Genomic_DNA"/>
</dbReference>
<dbReference type="PANTHER" id="PTHR30146:SF154">
    <property type="entry name" value="TRANSCRIPTION REGULATOR, MEMBER OF GALR FAMILY"/>
    <property type="match status" value="1"/>
</dbReference>
<evidence type="ECO:0000259" key="4">
    <source>
        <dbReference type="PROSITE" id="PS50932"/>
    </source>
</evidence>
<dbReference type="CDD" id="cd01392">
    <property type="entry name" value="HTH_LacI"/>
    <property type="match status" value="1"/>
</dbReference>
<protein>
    <submittedName>
        <fullName evidence="5">LacI family transcriptional regulator</fullName>
    </submittedName>
</protein>
<gene>
    <name evidence="6" type="ORF">DWV56_04280</name>
    <name evidence="5" type="ORF">DWW32_03790</name>
</gene>
<dbReference type="GO" id="GO:0000976">
    <property type="term" value="F:transcription cis-regulatory region binding"/>
    <property type="evidence" value="ECO:0007669"/>
    <property type="project" value="TreeGrafter"/>
</dbReference>
<dbReference type="Pfam" id="PF13377">
    <property type="entry name" value="Peripla_BP_3"/>
    <property type="match status" value="1"/>
</dbReference>
<evidence type="ECO:0000256" key="1">
    <source>
        <dbReference type="ARBA" id="ARBA00023015"/>
    </source>
</evidence>
<dbReference type="RefSeq" id="WP_118324814.1">
    <property type="nucleotide sequence ID" value="NZ_CATXNH010000022.1"/>
</dbReference>
<evidence type="ECO:0000313" key="8">
    <source>
        <dbReference type="Proteomes" id="UP000284651"/>
    </source>
</evidence>